<evidence type="ECO:0000313" key="2">
    <source>
        <dbReference type="Proteomes" id="UP001652409"/>
    </source>
</evidence>
<name>A0ABT2TRD7_9FIRM</name>
<dbReference type="Pfam" id="PF11007">
    <property type="entry name" value="CotJA"/>
    <property type="match status" value="1"/>
</dbReference>
<dbReference type="Proteomes" id="UP001652409">
    <property type="component" value="Unassembled WGS sequence"/>
</dbReference>
<sequence>MAYVPDQQMSSVYEPGYALQAGTIFPQLCKPFCGKRGGCR</sequence>
<comment type="caution">
    <text evidence="1">The sequence shown here is derived from an EMBL/GenBank/DDBJ whole genome shotgun (WGS) entry which is preliminary data.</text>
</comment>
<proteinExistence type="predicted"/>
<keyword evidence="2" id="KW-1185">Reference proteome</keyword>
<dbReference type="InterPro" id="IPR020256">
    <property type="entry name" value="Spore_coat_CotJA"/>
</dbReference>
<evidence type="ECO:0000313" key="1">
    <source>
        <dbReference type="EMBL" id="MCU6764336.1"/>
    </source>
</evidence>
<dbReference type="EMBL" id="JAOQJL010000004">
    <property type="protein sequence ID" value="MCU6764336.1"/>
    <property type="molecule type" value="Genomic_DNA"/>
</dbReference>
<protein>
    <submittedName>
        <fullName evidence="1">Spore coat associated protein CotJA</fullName>
    </submittedName>
</protein>
<reference evidence="1 2" key="1">
    <citation type="journal article" date="2021" name="ISME Commun">
        <title>Automated analysis of genomic sequences facilitates high-throughput and comprehensive description of bacteria.</title>
        <authorList>
            <person name="Hitch T.C.A."/>
        </authorList>
    </citation>
    <scope>NUCLEOTIDE SEQUENCE [LARGE SCALE GENOMIC DNA]</scope>
    <source>
        <strain evidence="1 2">Sanger_23</strain>
    </source>
</reference>
<gene>
    <name evidence="1" type="ORF">OCV61_02805</name>
</gene>
<organism evidence="1 2">
    <name type="scientific">Blautia ammoniilytica</name>
    <dbReference type="NCBI Taxonomy" id="2981782"/>
    <lineage>
        <taxon>Bacteria</taxon>
        <taxon>Bacillati</taxon>
        <taxon>Bacillota</taxon>
        <taxon>Clostridia</taxon>
        <taxon>Lachnospirales</taxon>
        <taxon>Lachnospiraceae</taxon>
        <taxon>Blautia</taxon>
    </lineage>
</organism>
<accession>A0ABT2TRD7</accession>